<dbReference type="GO" id="GO:0050660">
    <property type="term" value="F:flavin adenine dinucleotide binding"/>
    <property type="evidence" value="ECO:0007669"/>
    <property type="project" value="InterPro"/>
</dbReference>
<dbReference type="GO" id="GO:0016614">
    <property type="term" value="F:oxidoreductase activity, acting on CH-OH group of donors"/>
    <property type="evidence" value="ECO:0007669"/>
    <property type="project" value="InterPro"/>
</dbReference>
<dbReference type="InterPro" id="IPR007867">
    <property type="entry name" value="GMC_OxRtase_C"/>
</dbReference>
<dbReference type="PIRSF" id="PIRSF000137">
    <property type="entry name" value="Alcohol_oxidase"/>
    <property type="match status" value="1"/>
</dbReference>
<dbReference type="Pfam" id="PF05199">
    <property type="entry name" value="GMC_oxred_C"/>
    <property type="match status" value="1"/>
</dbReference>
<dbReference type="InterPro" id="IPR000172">
    <property type="entry name" value="GMC_OxRdtase_N"/>
</dbReference>
<dbReference type="InterPro" id="IPR012132">
    <property type="entry name" value="GMC_OxRdtase"/>
</dbReference>
<keyword evidence="7" id="KW-1185">Reference proteome</keyword>
<keyword evidence="3" id="KW-0274">FAD</keyword>
<feature type="binding site" evidence="3">
    <location>
        <begin position="515"/>
        <end position="516"/>
    </location>
    <ligand>
        <name>FAD</name>
        <dbReference type="ChEBI" id="CHEBI:57692"/>
    </ligand>
</feature>
<dbReference type="Pfam" id="PF00732">
    <property type="entry name" value="GMC_oxred_N"/>
    <property type="match status" value="1"/>
</dbReference>
<dbReference type="OMA" id="PVPNCKH"/>
<dbReference type="AlphaFoldDB" id="A0AA38LHN1"/>
<dbReference type="Gene3D" id="3.30.410.40">
    <property type="match status" value="1"/>
</dbReference>
<dbReference type="SUPFAM" id="SSF51905">
    <property type="entry name" value="FAD/NAD(P)-binding domain"/>
    <property type="match status" value="1"/>
</dbReference>
<evidence type="ECO:0000256" key="2">
    <source>
        <dbReference type="ARBA" id="ARBA00022729"/>
    </source>
</evidence>
<feature type="disulfide bond" evidence="4">
    <location>
        <begin position="452"/>
        <end position="507"/>
    </location>
</feature>
<evidence type="ECO:0000259" key="5">
    <source>
        <dbReference type="PROSITE" id="PS00624"/>
    </source>
</evidence>
<feature type="domain" description="Glucose-methanol-choline oxidoreductase N-terminal" evidence="5">
    <location>
        <begin position="321"/>
        <end position="335"/>
    </location>
</feature>
<feature type="binding site" evidence="3">
    <location>
        <position position="544"/>
    </location>
    <ligand>
        <name>FAD</name>
        <dbReference type="ChEBI" id="CHEBI:57692"/>
    </ligand>
</feature>
<keyword evidence="3" id="KW-0285">Flavoprotein</keyword>
<evidence type="ECO:0000256" key="4">
    <source>
        <dbReference type="PIRSR" id="PIRSR000137-3"/>
    </source>
</evidence>
<feature type="binding site" evidence="3">
    <location>
        <begin position="116"/>
        <end position="117"/>
    </location>
    <ligand>
        <name>FAD</name>
        <dbReference type="ChEBI" id="CHEBI:57692"/>
    </ligand>
</feature>
<dbReference type="PANTHER" id="PTHR45968:SF3">
    <property type="entry name" value="OS04G0573100 PROTEIN"/>
    <property type="match status" value="1"/>
</dbReference>
<evidence type="ECO:0000256" key="1">
    <source>
        <dbReference type="ARBA" id="ARBA00010790"/>
    </source>
</evidence>
<accession>A0AA38LHN1</accession>
<organism evidence="6 7">
    <name type="scientific">Taxus chinensis</name>
    <name type="common">Chinese yew</name>
    <name type="synonym">Taxus wallichiana var. chinensis</name>
    <dbReference type="NCBI Taxonomy" id="29808"/>
    <lineage>
        <taxon>Eukaryota</taxon>
        <taxon>Viridiplantae</taxon>
        <taxon>Streptophyta</taxon>
        <taxon>Embryophyta</taxon>
        <taxon>Tracheophyta</taxon>
        <taxon>Spermatophyta</taxon>
        <taxon>Pinopsida</taxon>
        <taxon>Pinidae</taxon>
        <taxon>Conifers II</taxon>
        <taxon>Cupressales</taxon>
        <taxon>Taxaceae</taxon>
        <taxon>Taxus</taxon>
    </lineage>
</organism>
<evidence type="ECO:0000313" key="6">
    <source>
        <dbReference type="EMBL" id="KAH9325278.1"/>
    </source>
</evidence>
<comment type="caution">
    <text evidence="6">The sequence shown here is derived from an EMBL/GenBank/DDBJ whole genome shotgun (WGS) entry which is preliminary data.</text>
</comment>
<dbReference type="InterPro" id="IPR036188">
    <property type="entry name" value="FAD/NAD-bd_sf"/>
</dbReference>
<dbReference type="InterPro" id="IPR051871">
    <property type="entry name" value="GMC_Oxidoreductase-Related"/>
</dbReference>
<sequence length="576" mass="63083">MRAVAFPTNGCVSAELSLWKITCGNSPLPVINHITTVFSFHGALYPAFSSRSAARMRDFQINKSGPGKVHSFIQKAKKDGQWKKKTHYDYIIVGGGTAGCPLAATLSQNMSVLLLERGGSPFKNVNITKIQNFHANLLDVSSPRTPTQKFISQDGVINARARVLGGGTCLNAGFYSRASRREVRALGFEPRLVEQSYRWVEEVVAHRPPPNEWQEALAAGLIEAGISPFNGFTYDHIAGTKIGGTIFNETGDRSTAADILVRYANRKNLRVLLRATVQRLLFTKQGNSRLKPYGVVFRDVDGVEHRAFLKKGKGEIIISAGALGSPQLLMLSGIGPAEDLKSMGIQVLMDQPAVGKGMADNPMNAIFVPSAVPIKLSLIQVVGITQFGSYIEASSGFGVKDTDVEVMGGFILEKVRGPLSSGYLKLNNSINADDNPIVKFNYFEHPKDLQRCVKGIKTIQKVIMSRPMQKFTTSNPNLTEIMNSTSQLPLNLIPKHKEDWKSLQQFCKDTVTTIWHYHGGCQVGRVVDGEYRLLGADGIRVIDGSTLVFSPGTNPQATVMMLGRYMGVKILRERGV</sequence>
<reference evidence="6 7" key="1">
    <citation type="journal article" date="2021" name="Nat. Plants">
        <title>The Taxus genome provides insights into paclitaxel biosynthesis.</title>
        <authorList>
            <person name="Xiong X."/>
            <person name="Gou J."/>
            <person name="Liao Q."/>
            <person name="Li Y."/>
            <person name="Zhou Q."/>
            <person name="Bi G."/>
            <person name="Li C."/>
            <person name="Du R."/>
            <person name="Wang X."/>
            <person name="Sun T."/>
            <person name="Guo L."/>
            <person name="Liang H."/>
            <person name="Lu P."/>
            <person name="Wu Y."/>
            <person name="Zhang Z."/>
            <person name="Ro D.K."/>
            <person name="Shang Y."/>
            <person name="Huang S."/>
            <person name="Yan J."/>
        </authorList>
    </citation>
    <scope>NUCLEOTIDE SEQUENCE [LARGE SCALE GENOMIC DNA]</scope>
    <source>
        <strain evidence="6">Ta-2019</strain>
    </source>
</reference>
<comment type="similarity">
    <text evidence="1">Belongs to the GMC oxidoreductase family.</text>
</comment>
<gene>
    <name evidence="6" type="ORF">KI387_005456</name>
</gene>
<dbReference type="SUPFAM" id="SSF54373">
    <property type="entry name" value="FAD-linked reductases, C-terminal domain"/>
    <property type="match status" value="1"/>
</dbReference>
<feature type="binding site" evidence="3">
    <location>
        <begin position="555"/>
        <end position="556"/>
    </location>
    <ligand>
        <name>FAD</name>
        <dbReference type="ChEBI" id="CHEBI:57692"/>
    </ligand>
</feature>
<comment type="cofactor">
    <cofactor evidence="3">
        <name>FAD</name>
        <dbReference type="ChEBI" id="CHEBI:57692"/>
    </cofactor>
</comment>
<keyword evidence="2" id="KW-0732">Signal</keyword>
<evidence type="ECO:0000256" key="3">
    <source>
        <dbReference type="PIRSR" id="PIRSR000137-2"/>
    </source>
</evidence>
<dbReference type="Gene3D" id="3.50.50.60">
    <property type="entry name" value="FAD/NAD(P)-binding domain"/>
    <property type="match status" value="1"/>
</dbReference>
<keyword evidence="4" id="KW-1015">Disulfide bond</keyword>
<name>A0AA38LHN1_TAXCH</name>
<feature type="binding site" evidence="3">
    <location>
        <position position="277"/>
    </location>
    <ligand>
        <name>FAD</name>
        <dbReference type="ChEBI" id="CHEBI:57692"/>
    </ligand>
</feature>
<proteinExistence type="inferred from homology"/>
<protein>
    <recommendedName>
        <fullName evidence="5">Glucose-methanol-choline oxidoreductase N-terminal domain-containing protein</fullName>
    </recommendedName>
</protein>
<feature type="binding site" evidence="3">
    <location>
        <position position="163"/>
    </location>
    <ligand>
        <name>FAD</name>
        <dbReference type="ChEBI" id="CHEBI:57692"/>
    </ligand>
</feature>
<dbReference type="PANTHER" id="PTHR45968">
    <property type="entry name" value="OSJNBA0019K04.7 PROTEIN"/>
    <property type="match status" value="1"/>
</dbReference>
<dbReference type="Proteomes" id="UP000824469">
    <property type="component" value="Unassembled WGS sequence"/>
</dbReference>
<evidence type="ECO:0000313" key="7">
    <source>
        <dbReference type="Proteomes" id="UP000824469"/>
    </source>
</evidence>
<dbReference type="EMBL" id="JAHRHJ020000002">
    <property type="protein sequence ID" value="KAH9325278.1"/>
    <property type="molecule type" value="Genomic_DNA"/>
</dbReference>
<dbReference type="PROSITE" id="PS00624">
    <property type="entry name" value="GMC_OXRED_2"/>
    <property type="match status" value="1"/>
</dbReference>